<dbReference type="NCBIfam" id="TIGR01549">
    <property type="entry name" value="HAD-SF-IA-v1"/>
    <property type="match status" value="1"/>
</dbReference>
<dbReference type="GO" id="GO:0046872">
    <property type="term" value="F:metal ion binding"/>
    <property type="evidence" value="ECO:0007669"/>
    <property type="project" value="UniProtKB-KW"/>
</dbReference>
<dbReference type="SUPFAM" id="SSF56784">
    <property type="entry name" value="HAD-like"/>
    <property type="match status" value="1"/>
</dbReference>
<proteinExistence type="predicted"/>
<dbReference type="InterPro" id="IPR023214">
    <property type="entry name" value="HAD_sf"/>
</dbReference>
<comment type="cofactor">
    <cofactor evidence="1">
        <name>Mg(2+)</name>
        <dbReference type="ChEBI" id="CHEBI:18420"/>
    </cofactor>
</comment>
<gene>
    <name evidence="5" type="ORF">CWO92_04630</name>
</gene>
<evidence type="ECO:0000313" key="5">
    <source>
        <dbReference type="EMBL" id="PKR86386.1"/>
    </source>
</evidence>
<keyword evidence="3 5" id="KW-0378">Hydrolase</keyword>
<dbReference type="InterPro" id="IPR006439">
    <property type="entry name" value="HAD-SF_hydro_IA"/>
</dbReference>
<evidence type="ECO:0000256" key="2">
    <source>
        <dbReference type="ARBA" id="ARBA00022723"/>
    </source>
</evidence>
<evidence type="ECO:0000313" key="6">
    <source>
        <dbReference type="Proteomes" id="UP000233440"/>
    </source>
</evidence>
<dbReference type="InterPro" id="IPR036412">
    <property type="entry name" value="HAD-like_sf"/>
</dbReference>
<organism evidence="5 6">
    <name type="scientific">Heyndrickxia camelliae</name>
    <dbReference type="NCBI Taxonomy" id="1707093"/>
    <lineage>
        <taxon>Bacteria</taxon>
        <taxon>Bacillati</taxon>
        <taxon>Bacillota</taxon>
        <taxon>Bacilli</taxon>
        <taxon>Bacillales</taxon>
        <taxon>Bacillaceae</taxon>
        <taxon>Heyndrickxia</taxon>
    </lineage>
</organism>
<dbReference type="InterPro" id="IPR023198">
    <property type="entry name" value="PGP-like_dom2"/>
</dbReference>
<dbReference type="SFLD" id="SFLDS00003">
    <property type="entry name" value="Haloacid_Dehalogenase"/>
    <property type="match status" value="1"/>
</dbReference>
<sequence>MFLGVIDLTAVFFDLDDTLYDQLQPFQSAFNSLFSHITDVTILDLYKKSREYSDRVFPLTESGKMTVEEMNKNRVIYAFDHFHYQISEEEAMHFQEIYKEHQYKISLVPEMENILNYLSSKNVPLYILTNGHSNHQRLKLEALNPFQWIPQNNIFVSSEVGYSKPQKEIFEYVNAQTNTTASESFIIGDSFENDIMGAHNAKWNSIWLNTKQRKMPSNERHPNYEATSYRELEELIKNTF</sequence>
<dbReference type="PANTHER" id="PTHR46470">
    <property type="entry name" value="N-ACYLNEURAMINATE-9-PHOSPHATASE"/>
    <property type="match status" value="1"/>
</dbReference>
<dbReference type="Pfam" id="PF13419">
    <property type="entry name" value="HAD_2"/>
    <property type="match status" value="1"/>
</dbReference>
<dbReference type="GO" id="GO:0044281">
    <property type="term" value="P:small molecule metabolic process"/>
    <property type="evidence" value="ECO:0007669"/>
    <property type="project" value="UniProtKB-ARBA"/>
</dbReference>
<dbReference type="EMBL" id="PIQO01000002">
    <property type="protein sequence ID" value="PKR86386.1"/>
    <property type="molecule type" value="Genomic_DNA"/>
</dbReference>
<dbReference type="Proteomes" id="UP000233440">
    <property type="component" value="Unassembled WGS sequence"/>
</dbReference>
<keyword evidence="2" id="KW-0479">Metal-binding</keyword>
<dbReference type="OrthoDB" id="25198at2"/>
<dbReference type="InterPro" id="IPR041492">
    <property type="entry name" value="HAD_2"/>
</dbReference>
<keyword evidence="4" id="KW-0460">Magnesium</keyword>
<keyword evidence="6" id="KW-1185">Reference proteome</keyword>
<evidence type="ECO:0000256" key="3">
    <source>
        <dbReference type="ARBA" id="ARBA00022801"/>
    </source>
</evidence>
<evidence type="ECO:0000256" key="1">
    <source>
        <dbReference type="ARBA" id="ARBA00001946"/>
    </source>
</evidence>
<dbReference type="Gene3D" id="3.40.50.1000">
    <property type="entry name" value="HAD superfamily/HAD-like"/>
    <property type="match status" value="1"/>
</dbReference>
<dbReference type="AlphaFoldDB" id="A0A2N3LP51"/>
<dbReference type="GO" id="GO:0016791">
    <property type="term" value="F:phosphatase activity"/>
    <property type="evidence" value="ECO:0007669"/>
    <property type="project" value="TreeGrafter"/>
</dbReference>
<evidence type="ECO:0000256" key="4">
    <source>
        <dbReference type="ARBA" id="ARBA00022842"/>
    </source>
</evidence>
<accession>A0A2N3LP51</accession>
<dbReference type="PANTHER" id="PTHR46470:SF2">
    <property type="entry name" value="GLYCERALDEHYDE 3-PHOSPHATE PHOSPHATASE"/>
    <property type="match status" value="1"/>
</dbReference>
<protein>
    <submittedName>
        <fullName evidence="5">Hydrolase</fullName>
    </submittedName>
</protein>
<name>A0A2N3LP51_9BACI</name>
<dbReference type="SFLD" id="SFLDG01129">
    <property type="entry name" value="C1.5:_HAD__Beta-PGM__Phosphata"/>
    <property type="match status" value="1"/>
</dbReference>
<dbReference type="Gene3D" id="1.10.150.240">
    <property type="entry name" value="Putative phosphatase, domain 2"/>
    <property type="match status" value="1"/>
</dbReference>
<comment type="caution">
    <text evidence="5">The sequence shown here is derived from an EMBL/GenBank/DDBJ whole genome shotgun (WGS) entry which is preliminary data.</text>
</comment>
<reference evidence="5 6" key="1">
    <citation type="submission" date="2017-11" db="EMBL/GenBank/DDBJ databases">
        <title>Bacillus camelliae sp. nov., isolated from pu'er tea.</title>
        <authorList>
            <person name="Niu L."/>
        </authorList>
    </citation>
    <scope>NUCLEOTIDE SEQUENCE [LARGE SCALE GENOMIC DNA]</scope>
    <source>
        <strain evidence="5 6">7578-1</strain>
    </source>
</reference>
<dbReference type="InterPro" id="IPR051400">
    <property type="entry name" value="HAD-like_hydrolase"/>
</dbReference>